<gene>
    <name evidence="1" type="ORF">BU25DRAFT_411115</name>
</gene>
<sequence>MAFGNDAQVLFALYIHSTVSSNVKLFSPSNTTEFDQFRKRAQIFSIQQVLCRGYWSATTIDVQSCTREKAKVLLIRIC</sequence>
<dbReference type="EMBL" id="MU006718">
    <property type="protein sequence ID" value="KAF2627010.1"/>
    <property type="molecule type" value="Genomic_DNA"/>
</dbReference>
<accession>A0ACB6S021</accession>
<organism evidence="1 2">
    <name type="scientific">Macroventuria anomochaeta</name>
    <dbReference type="NCBI Taxonomy" id="301207"/>
    <lineage>
        <taxon>Eukaryota</taxon>
        <taxon>Fungi</taxon>
        <taxon>Dikarya</taxon>
        <taxon>Ascomycota</taxon>
        <taxon>Pezizomycotina</taxon>
        <taxon>Dothideomycetes</taxon>
        <taxon>Pleosporomycetidae</taxon>
        <taxon>Pleosporales</taxon>
        <taxon>Pleosporineae</taxon>
        <taxon>Didymellaceae</taxon>
        <taxon>Macroventuria</taxon>
    </lineage>
</organism>
<dbReference type="Proteomes" id="UP000799754">
    <property type="component" value="Unassembled WGS sequence"/>
</dbReference>
<evidence type="ECO:0000313" key="2">
    <source>
        <dbReference type="Proteomes" id="UP000799754"/>
    </source>
</evidence>
<comment type="caution">
    <text evidence="1">The sequence shown here is derived from an EMBL/GenBank/DDBJ whole genome shotgun (WGS) entry which is preliminary data.</text>
</comment>
<name>A0ACB6S021_9PLEO</name>
<proteinExistence type="predicted"/>
<keyword evidence="2" id="KW-1185">Reference proteome</keyword>
<evidence type="ECO:0000313" key="1">
    <source>
        <dbReference type="EMBL" id="KAF2627010.1"/>
    </source>
</evidence>
<protein>
    <submittedName>
        <fullName evidence="1">Uncharacterized protein</fullName>
    </submittedName>
</protein>
<reference evidence="1" key="1">
    <citation type="journal article" date="2020" name="Stud. Mycol.">
        <title>101 Dothideomycetes genomes: a test case for predicting lifestyles and emergence of pathogens.</title>
        <authorList>
            <person name="Haridas S."/>
            <person name="Albert R."/>
            <person name="Binder M."/>
            <person name="Bloem J."/>
            <person name="Labutti K."/>
            <person name="Salamov A."/>
            <person name="Andreopoulos B."/>
            <person name="Baker S."/>
            <person name="Barry K."/>
            <person name="Bills G."/>
            <person name="Bluhm B."/>
            <person name="Cannon C."/>
            <person name="Castanera R."/>
            <person name="Culley D."/>
            <person name="Daum C."/>
            <person name="Ezra D."/>
            <person name="Gonzalez J."/>
            <person name="Henrissat B."/>
            <person name="Kuo A."/>
            <person name="Liang C."/>
            <person name="Lipzen A."/>
            <person name="Lutzoni F."/>
            <person name="Magnuson J."/>
            <person name="Mondo S."/>
            <person name="Nolan M."/>
            <person name="Ohm R."/>
            <person name="Pangilinan J."/>
            <person name="Park H.-J."/>
            <person name="Ramirez L."/>
            <person name="Alfaro M."/>
            <person name="Sun H."/>
            <person name="Tritt A."/>
            <person name="Yoshinaga Y."/>
            <person name="Zwiers L.-H."/>
            <person name="Turgeon B."/>
            <person name="Goodwin S."/>
            <person name="Spatafora J."/>
            <person name="Crous P."/>
            <person name="Grigoriev I."/>
        </authorList>
    </citation>
    <scope>NUCLEOTIDE SEQUENCE</scope>
    <source>
        <strain evidence="1">CBS 525.71</strain>
    </source>
</reference>